<keyword evidence="4" id="KW-1185">Reference proteome</keyword>
<dbReference type="PROSITE" id="PS51698">
    <property type="entry name" value="U_BOX"/>
    <property type="match status" value="1"/>
</dbReference>
<dbReference type="GO" id="GO:0016567">
    <property type="term" value="P:protein ubiquitination"/>
    <property type="evidence" value="ECO:0007669"/>
    <property type="project" value="InterPro"/>
</dbReference>
<dbReference type="Pfam" id="PF04564">
    <property type="entry name" value="U-box"/>
    <property type="match status" value="1"/>
</dbReference>
<organism evidence="3 4">
    <name type="scientific">[Myrmecia] bisecta</name>
    <dbReference type="NCBI Taxonomy" id="41462"/>
    <lineage>
        <taxon>Eukaryota</taxon>
        <taxon>Viridiplantae</taxon>
        <taxon>Chlorophyta</taxon>
        <taxon>core chlorophytes</taxon>
        <taxon>Trebouxiophyceae</taxon>
        <taxon>Trebouxiales</taxon>
        <taxon>Trebouxiaceae</taxon>
        <taxon>Myrmecia</taxon>
    </lineage>
</organism>
<name>A0AAW1R835_9CHLO</name>
<dbReference type="SMART" id="SM00504">
    <property type="entry name" value="Ubox"/>
    <property type="match status" value="1"/>
</dbReference>
<dbReference type="InterPro" id="IPR052085">
    <property type="entry name" value="WD-SAM-U-box"/>
</dbReference>
<dbReference type="GO" id="GO:0004842">
    <property type="term" value="F:ubiquitin-protein transferase activity"/>
    <property type="evidence" value="ECO:0007669"/>
    <property type="project" value="InterPro"/>
</dbReference>
<dbReference type="InterPro" id="IPR003613">
    <property type="entry name" value="Ubox_domain"/>
</dbReference>
<evidence type="ECO:0000313" key="4">
    <source>
        <dbReference type="Proteomes" id="UP001489004"/>
    </source>
</evidence>
<dbReference type="Gene3D" id="3.30.40.10">
    <property type="entry name" value="Zinc/RING finger domain, C3HC4 (zinc finger)"/>
    <property type="match status" value="1"/>
</dbReference>
<feature type="domain" description="U-box" evidence="2">
    <location>
        <begin position="556"/>
        <end position="629"/>
    </location>
</feature>
<gene>
    <name evidence="3" type="ORF">WJX72_007954</name>
</gene>
<feature type="region of interest" description="Disordered" evidence="1">
    <location>
        <begin position="476"/>
        <end position="523"/>
    </location>
</feature>
<dbReference type="CDD" id="cd16655">
    <property type="entry name" value="RING-Ubox_WDSUB1-like"/>
    <property type="match status" value="1"/>
</dbReference>
<evidence type="ECO:0000259" key="2">
    <source>
        <dbReference type="PROSITE" id="PS51698"/>
    </source>
</evidence>
<sequence length="632" mass="68321">MAAIVSHQPATATNVQDTLCTEAASALLVTKMTASPEVEIRSAGHLLLFRLLKKCTYLASASTAQLELCKRLLSPHSQCVRQLVDVLPSLEATPSPPGVPTKVSSEQQRAAAMALASLATLAEDPRSVALIRATPFVDGLRKWYSRHVAPADPKHVPTPLSEGEAPGGQVLLLYRRLPKDIWSTPANLFTAAHSDDAAPIQAALRSRGILNAVSLTVQSLLPPAGGTLLDVHQGHLEVLASKLRSLLTEEDYNDPELMPLFSWLAGATLGRSAYSHDWLLRKTTVEHYQLVAKALLAPDTGKALVNQQRMLASNSYLFNTLCQANPIQEYLQAMASLHLPEGSNSAAQKPLRMMHPAAACVRTLEMALDTVKRAQQGRGFSASARAERLRMMRLVGVLVPGLDWDMRHGELTQLLHKRKVGATLLALLRAPAGLVPLGADTRRSAEQLGAVLVQQEKQRAEAAAAALATEEAAKRASQATKSAKKKKKKESAQRVNVPSQAGLSSGPGLRSSQPSQRPIVTDPQNAIMDDSADSQTVDQLAEAHLSSRCTRLDMTQLMEDVCCPITQVVMQDPVIAADGHSYERTAIEEWLGKSRTSPMTGLELEHVGLIENRALRQLIEVYASKDGSLLMQ</sequence>
<evidence type="ECO:0000256" key="1">
    <source>
        <dbReference type="SAM" id="MobiDB-lite"/>
    </source>
</evidence>
<feature type="compositionally biased region" description="Polar residues" evidence="1">
    <location>
        <begin position="510"/>
        <end position="523"/>
    </location>
</feature>
<comment type="caution">
    <text evidence="3">The sequence shown here is derived from an EMBL/GenBank/DDBJ whole genome shotgun (WGS) entry which is preliminary data.</text>
</comment>
<dbReference type="Proteomes" id="UP001489004">
    <property type="component" value="Unassembled WGS sequence"/>
</dbReference>
<dbReference type="InterPro" id="IPR013083">
    <property type="entry name" value="Znf_RING/FYVE/PHD"/>
</dbReference>
<feature type="compositionally biased region" description="Polar residues" evidence="1">
    <location>
        <begin position="493"/>
        <end position="503"/>
    </location>
</feature>
<dbReference type="AlphaFoldDB" id="A0AAW1R835"/>
<dbReference type="EMBL" id="JALJOR010000001">
    <property type="protein sequence ID" value="KAK9829796.1"/>
    <property type="molecule type" value="Genomic_DNA"/>
</dbReference>
<reference evidence="3 4" key="1">
    <citation type="journal article" date="2024" name="Nat. Commun.">
        <title>Phylogenomics reveals the evolutionary origins of lichenization in chlorophyte algae.</title>
        <authorList>
            <person name="Puginier C."/>
            <person name="Libourel C."/>
            <person name="Otte J."/>
            <person name="Skaloud P."/>
            <person name="Haon M."/>
            <person name="Grisel S."/>
            <person name="Petersen M."/>
            <person name="Berrin J.G."/>
            <person name="Delaux P.M."/>
            <person name="Dal Grande F."/>
            <person name="Keller J."/>
        </authorList>
    </citation>
    <scope>NUCLEOTIDE SEQUENCE [LARGE SCALE GENOMIC DNA]</scope>
    <source>
        <strain evidence="3 4">SAG 2043</strain>
    </source>
</reference>
<accession>A0AAW1R835</accession>
<dbReference type="PANTHER" id="PTHR46573:SF1">
    <property type="entry name" value="WD REPEAT, SAM AND U-BOX DOMAIN-CONTAINING PROTEIN 1"/>
    <property type="match status" value="1"/>
</dbReference>
<evidence type="ECO:0000313" key="3">
    <source>
        <dbReference type="EMBL" id="KAK9829796.1"/>
    </source>
</evidence>
<dbReference type="PANTHER" id="PTHR46573">
    <property type="entry name" value="WD REPEAT, SAM AND U-BOX DOMAIN-CONTAINING PROTEIN 1"/>
    <property type="match status" value="1"/>
</dbReference>
<proteinExistence type="predicted"/>
<dbReference type="SUPFAM" id="SSF57850">
    <property type="entry name" value="RING/U-box"/>
    <property type="match status" value="1"/>
</dbReference>
<protein>
    <recommendedName>
        <fullName evidence="2">U-box domain-containing protein</fullName>
    </recommendedName>
</protein>